<dbReference type="RefSeq" id="WP_093427680.1">
    <property type="nucleotide sequence ID" value="NZ_FOMJ01000002.1"/>
</dbReference>
<reference evidence="2 3" key="1">
    <citation type="submission" date="2016-10" db="EMBL/GenBank/DDBJ databases">
        <authorList>
            <person name="de Groot N.N."/>
        </authorList>
    </citation>
    <scope>NUCLEOTIDE SEQUENCE [LARGE SCALE GENOMIC DNA]</scope>
    <source>
        <strain evidence="2 3">HL3</strain>
    </source>
</reference>
<protein>
    <submittedName>
        <fullName evidence="2">Uncharacterized conserved protein YbaP, TraB family</fullName>
    </submittedName>
</protein>
<dbReference type="CDD" id="cd14789">
    <property type="entry name" value="Tiki"/>
    <property type="match status" value="1"/>
</dbReference>
<dbReference type="STRING" id="1123397.SAMN05660831_01031"/>
<dbReference type="Proteomes" id="UP000198611">
    <property type="component" value="Unassembled WGS sequence"/>
</dbReference>
<dbReference type="InterPro" id="IPR047111">
    <property type="entry name" value="YbaP-like"/>
</dbReference>
<sequence length="282" mass="30507">MIRSLLAVVLLLLPALAAARPGLFYTVTDPAGEPAAWVYATLPSSDPRIRRLPSPVERALDRADGLVVGVRPDAAARREVADASQLPPGEDLRDPLGLSLFARAHRALEGSGLSREELARLQPWAVALALATPTGLDPAGPVLPLIQRARRTGLPIHGLESASEHIAALAGLSLPDKVGLIAHLTEFRPRLGRWQARQEAAWLEQDPGAVARRFVELVEGADEEVSAAFRQAVIVQRGQRMAARLERRLAEGQRPLVALHALHVPRILERLEAAGYRVSRAD</sequence>
<dbReference type="EMBL" id="FOMJ01000002">
    <property type="protein sequence ID" value="SFD18026.1"/>
    <property type="molecule type" value="Genomic_DNA"/>
</dbReference>
<evidence type="ECO:0000313" key="3">
    <source>
        <dbReference type="Proteomes" id="UP000198611"/>
    </source>
</evidence>
<organism evidence="2 3">
    <name type="scientific">Thiohalospira halophila DSM 15071</name>
    <dbReference type="NCBI Taxonomy" id="1123397"/>
    <lineage>
        <taxon>Bacteria</taxon>
        <taxon>Pseudomonadati</taxon>
        <taxon>Pseudomonadota</taxon>
        <taxon>Gammaproteobacteria</taxon>
        <taxon>Thiohalospirales</taxon>
        <taxon>Thiohalospiraceae</taxon>
        <taxon>Thiohalospira</taxon>
    </lineage>
</organism>
<accession>A0A1I1Q795</accession>
<keyword evidence="3" id="KW-1185">Reference proteome</keyword>
<dbReference type="PANTHER" id="PTHR40590:SF1">
    <property type="entry name" value="CYTOPLASMIC PROTEIN"/>
    <property type="match status" value="1"/>
</dbReference>
<feature type="signal peptide" evidence="1">
    <location>
        <begin position="1"/>
        <end position="19"/>
    </location>
</feature>
<name>A0A1I1Q795_9GAMM</name>
<evidence type="ECO:0000256" key="1">
    <source>
        <dbReference type="SAM" id="SignalP"/>
    </source>
</evidence>
<dbReference type="PANTHER" id="PTHR40590">
    <property type="entry name" value="CYTOPLASMIC PROTEIN-RELATED"/>
    <property type="match status" value="1"/>
</dbReference>
<evidence type="ECO:0000313" key="2">
    <source>
        <dbReference type="EMBL" id="SFD18026.1"/>
    </source>
</evidence>
<dbReference type="OrthoDB" id="357294at2"/>
<keyword evidence="1" id="KW-0732">Signal</keyword>
<proteinExistence type="predicted"/>
<gene>
    <name evidence="2" type="ORF">SAMN05660831_01031</name>
</gene>
<dbReference type="InterPro" id="IPR002816">
    <property type="entry name" value="TraB/PrgY/GumN_fam"/>
</dbReference>
<dbReference type="AlphaFoldDB" id="A0A1I1Q795"/>
<feature type="chain" id="PRO_5011772911" evidence="1">
    <location>
        <begin position="20"/>
        <end position="282"/>
    </location>
</feature>
<dbReference type="Pfam" id="PF01963">
    <property type="entry name" value="TraB_PrgY_gumN"/>
    <property type="match status" value="1"/>
</dbReference>